<dbReference type="AlphaFoldDB" id="A0A3M4Q996"/>
<sequence>MRGLIMVLRSEILVNKNVLPTQEQALPGRETPMNLPETHFVNGNPLLGPFVDNVEFAIFGLGCFWGAERRFWQRDGVVSTVVGYAGGYTPNPTYEEVCSGLTGHSEVVLVVFDQDKISYEELLKMFWELHNPTQGMRQGNDIGTQYRSVIYAVKPEHLEAAKASAAAYQTELTKAGLGVITTEIEEAPTVYFAEAYHQQYLAKNPQGYCGIGGTGVTCPI</sequence>
<evidence type="ECO:0000313" key="7">
    <source>
        <dbReference type="EMBL" id="RMQ87031.1"/>
    </source>
</evidence>
<organism evidence="7 8">
    <name type="scientific">Pseudomonas salomonii</name>
    <dbReference type="NCBI Taxonomy" id="191391"/>
    <lineage>
        <taxon>Bacteria</taxon>
        <taxon>Pseudomonadati</taxon>
        <taxon>Pseudomonadota</taxon>
        <taxon>Gammaproteobacteria</taxon>
        <taxon>Pseudomonadales</taxon>
        <taxon>Pseudomonadaceae</taxon>
        <taxon>Pseudomonas</taxon>
    </lineage>
</organism>
<evidence type="ECO:0000259" key="6">
    <source>
        <dbReference type="Pfam" id="PF01625"/>
    </source>
</evidence>
<comment type="catalytic activity">
    <reaction evidence="4 5">
        <text>[thioredoxin]-disulfide + L-methionine + H2O = L-methionine (S)-S-oxide + [thioredoxin]-dithiol</text>
        <dbReference type="Rhea" id="RHEA:19993"/>
        <dbReference type="Rhea" id="RHEA-COMP:10698"/>
        <dbReference type="Rhea" id="RHEA-COMP:10700"/>
        <dbReference type="ChEBI" id="CHEBI:15377"/>
        <dbReference type="ChEBI" id="CHEBI:29950"/>
        <dbReference type="ChEBI" id="CHEBI:50058"/>
        <dbReference type="ChEBI" id="CHEBI:57844"/>
        <dbReference type="ChEBI" id="CHEBI:58772"/>
        <dbReference type="EC" id="1.8.4.11"/>
    </reaction>
</comment>
<accession>A0A3M4Q996</accession>
<dbReference type="GO" id="GO:0033744">
    <property type="term" value="F:L-methionine:thioredoxin-disulfide S-oxidoreductase activity"/>
    <property type="evidence" value="ECO:0007669"/>
    <property type="project" value="RHEA"/>
</dbReference>
<protein>
    <recommendedName>
        <fullName evidence="5">Peptide methionine sulfoxide reductase MsrA</fullName>
        <shortName evidence="5">Protein-methionine-S-oxide reductase</shortName>
        <ecNumber evidence="5">1.8.4.11</ecNumber>
    </recommendedName>
    <alternativeName>
        <fullName evidence="5">Peptide-methionine (S)-S-oxide reductase</fullName>
        <shortName evidence="5">Peptide Met(O) reductase</shortName>
    </alternativeName>
</protein>
<dbReference type="GO" id="GO:0005737">
    <property type="term" value="C:cytoplasm"/>
    <property type="evidence" value="ECO:0007669"/>
    <property type="project" value="TreeGrafter"/>
</dbReference>
<dbReference type="InterPro" id="IPR050162">
    <property type="entry name" value="MsrA_MetSO_reductase"/>
</dbReference>
<dbReference type="GO" id="GO:0034599">
    <property type="term" value="P:cellular response to oxidative stress"/>
    <property type="evidence" value="ECO:0007669"/>
    <property type="project" value="TreeGrafter"/>
</dbReference>
<dbReference type="HAMAP" id="MF_01401">
    <property type="entry name" value="MsrA"/>
    <property type="match status" value="1"/>
</dbReference>
<comment type="function">
    <text evidence="5">Has an important function as a repair enzyme for proteins that have been inactivated by oxidation. Catalyzes the reversible oxidation-reduction of methionine sulfoxide in proteins to methionine.</text>
</comment>
<dbReference type="PANTHER" id="PTHR42799:SF2">
    <property type="entry name" value="MITOCHONDRIAL PEPTIDE METHIONINE SULFOXIDE REDUCTASE"/>
    <property type="match status" value="1"/>
</dbReference>
<dbReference type="Gene3D" id="3.30.1060.10">
    <property type="entry name" value="Peptide methionine sulphoxide reductase MsrA"/>
    <property type="match status" value="1"/>
</dbReference>
<dbReference type="PANTHER" id="PTHR42799">
    <property type="entry name" value="MITOCHONDRIAL PEPTIDE METHIONINE SULFOXIDE REDUCTASE"/>
    <property type="match status" value="1"/>
</dbReference>
<dbReference type="Proteomes" id="UP000277179">
    <property type="component" value="Unassembled WGS sequence"/>
</dbReference>
<evidence type="ECO:0000256" key="2">
    <source>
        <dbReference type="ARBA" id="ARBA00023002"/>
    </source>
</evidence>
<name>A0A3M4Q996_9PSED</name>
<evidence type="ECO:0000256" key="1">
    <source>
        <dbReference type="ARBA" id="ARBA00005591"/>
    </source>
</evidence>
<keyword evidence="2 5" id="KW-0560">Oxidoreductase</keyword>
<dbReference type="EC" id="1.8.4.11" evidence="5"/>
<evidence type="ECO:0000256" key="5">
    <source>
        <dbReference type="HAMAP-Rule" id="MF_01401"/>
    </source>
</evidence>
<proteinExistence type="inferred from homology"/>
<reference evidence="7 8" key="1">
    <citation type="submission" date="2018-08" db="EMBL/GenBank/DDBJ databases">
        <title>Recombination of ecologically and evolutionarily significant loci maintains genetic cohesion in the Pseudomonas syringae species complex.</title>
        <authorList>
            <person name="Dillon M."/>
            <person name="Thakur S."/>
            <person name="Almeida R.N.D."/>
            <person name="Weir B.S."/>
            <person name="Guttman D.S."/>
        </authorList>
    </citation>
    <scope>NUCLEOTIDE SEQUENCE [LARGE SCALE GENOMIC DNA]</scope>
    <source>
        <strain evidence="7 8">ICMP 11288</strain>
    </source>
</reference>
<dbReference type="InterPro" id="IPR036509">
    <property type="entry name" value="Met_Sox_Rdtase_MsrA_sf"/>
</dbReference>
<comment type="caution">
    <text evidence="7">The sequence shown here is derived from an EMBL/GenBank/DDBJ whole genome shotgun (WGS) entry which is preliminary data.</text>
</comment>
<evidence type="ECO:0000256" key="3">
    <source>
        <dbReference type="ARBA" id="ARBA00047806"/>
    </source>
</evidence>
<evidence type="ECO:0000256" key="4">
    <source>
        <dbReference type="ARBA" id="ARBA00048782"/>
    </source>
</evidence>
<dbReference type="FunFam" id="3.30.1060.10:FF:000001">
    <property type="entry name" value="Peptide methionine sulfoxide reductase MsrA"/>
    <property type="match status" value="1"/>
</dbReference>
<dbReference type="EMBL" id="RBRL01000255">
    <property type="protein sequence ID" value="RMQ87031.1"/>
    <property type="molecule type" value="Genomic_DNA"/>
</dbReference>
<dbReference type="SUPFAM" id="SSF55068">
    <property type="entry name" value="Peptide methionine sulfoxide reductase"/>
    <property type="match status" value="1"/>
</dbReference>
<feature type="domain" description="Peptide methionine sulphoxide reductase MsrA" evidence="6">
    <location>
        <begin position="57"/>
        <end position="209"/>
    </location>
</feature>
<dbReference type="InterPro" id="IPR002569">
    <property type="entry name" value="Met_Sox_Rdtase_MsrA_dom"/>
</dbReference>
<comment type="catalytic activity">
    <reaction evidence="3 5">
        <text>L-methionyl-[protein] + [thioredoxin]-disulfide + H2O = L-methionyl-(S)-S-oxide-[protein] + [thioredoxin]-dithiol</text>
        <dbReference type="Rhea" id="RHEA:14217"/>
        <dbReference type="Rhea" id="RHEA-COMP:10698"/>
        <dbReference type="Rhea" id="RHEA-COMP:10700"/>
        <dbReference type="Rhea" id="RHEA-COMP:12313"/>
        <dbReference type="Rhea" id="RHEA-COMP:12315"/>
        <dbReference type="ChEBI" id="CHEBI:15377"/>
        <dbReference type="ChEBI" id="CHEBI:16044"/>
        <dbReference type="ChEBI" id="CHEBI:29950"/>
        <dbReference type="ChEBI" id="CHEBI:44120"/>
        <dbReference type="ChEBI" id="CHEBI:50058"/>
        <dbReference type="EC" id="1.8.4.11"/>
    </reaction>
</comment>
<comment type="similarity">
    <text evidence="1 5">Belongs to the MsrA Met sulfoxide reductase family.</text>
</comment>
<feature type="active site" evidence="5">
    <location>
        <position position="63"/>
    </location>
</feature>
<dbReference type="NCBIfam" id="TIGR00401">
    <property type="entry name" value="msrA"/>
    <property type="match status" value="1"/>
</dbReference>
<dbReference type="GO" id="GO:0008113">
    <property type="term" value="F:peptide-methionine (S)-S-oxide reductase activity"/>
    <property type="evidence" value="ECO:0007669"/>
    <property type="project" value="UniProtKB-UniRule"/>
</dbReference>
<evidence type="ECO:0000313" key="8">
    <source>
        <dbReference type="Proteomes" id="UP000277179"/>
    </source>
</evidence>
<gene>
    <name evidence="5" type="primary">msrA</name>
    <name evidence="7" type="ORF">ALP97_04637</name>
</gene>
<dbReference type="Pfam" id="PF01625">
    <property type="entry name" value="PMSR"/>
    <property type="match status" value="1"/>
</dbReference>